<evidence type="ECO:0000256" key="1">
    <source>
        <dbReference type="SAM" id="MobiDB-lite"/>
    </source>
</evidence>
<dbReference type="AlphaFoldDB" id="A0AAP0LE53"/>
<reference evidence="2 3" key="1">
    <citation type="submission" date="2024-01" db="EMBL/GenBank/DDBJ databases">
        <title>Genome assemblies of Stephania.</title>
        <authorList>
            <person name="Yang L."/>
        </authorList>
    </citation>
    <scope>NUCLEOTIDE SEQUENCE [LARGE SCALE GENOMIC DNA]</scope>
    <source>
        <strain evidence="2">YNDBR</strain>
        <tissue evidence="2">Leaf</tissue>
    </source>
</reference>
<name>A0AAP0LE53_9MAGN</name>
<keyword evidence="3" id="KW-1185">Reference proteome</keyword>
<gene>
    <name evidence="2" type="ORF">Syun_001556</name>
</gene>
<evidence type="ECO:0000313" key="2">
    <source>
        <dbReference type="EMBL" id="KAK9169416.1"/>
    </source>
</evidence>
<accession>A0AAP0LE53</accession>
<evidence type="ECO:0000313" key="3">
    <source>
        <dbReference type="Proteomes" id="UP001420932"/>
    </source>
</evidence>
<protein>
    <submittedName>
        <fullName evidence="2">Uncharacterized protein</fullName>
    </submittedName>
</protein>
<organism evidence="2 3">
    <name type="scientific">Stephania yunnanensis</name>
    <dbReference type="NCBI Taxonomy" id="152371"/>
    <lineage>
        <taxon>Eukaryota</taxon>
        <taxon>Viridiplantae</taxon>
        <taxon>Streptophyta</taxon>
        <taxon>Embryophyta</taxon>
        <taxon>Tracheophyta</taxon>
        <taxon>Spermatophyta</taxon>
        <taxon>Magnoliopsida</taxon>
        <taxon>Ranunculales</taxon>
        <taxon>Menispermaceae</taxon>
        <taxon>Menispermoideae</taxon>
        <taxon>Cissampelideae</taxon>
        <taxon>Stephania</taxon>
    </lineage>
</organism>
<comment type="caution">
    <text evidence="2">The sequence shown here is derived from an EMBL/GenBank/DDBJ whole genome shotgun (WGS) entry which is preliminary data.</text>
</comment>
<dbReference type="EMBL" id="JBBNAF010000001">
    <property type="protein sequence ID" value="KAK9169416.1"/>
    <property type="molecule type" value="Genomic_DNA"/>
</dbReference>
<sequence>MGSSAELRWPLAPWVGLSEKDFLRGSSHSRLYSPRPSDLCVALTAALRIEACFGGYERHRWPLRFSNSPFLFLPFSQFSMFLGEKRKGMMLPLQENTNSATEQSVAELKPKPNSSKTRSAAAVERTMEAKPLSPDRGGMAKKLKPNSMEPVKDLAHREGCGGTFWSIDLGDKD</sequence>
<dbReference type="Proteomes" id="UP001420932">
    <property type="component" value="Unassembled WGS sequence"/>
</dbReference>
<feature type="region of interest" description="Disordered" evidence="1">
    <location>
        <begin position="96"/>
        <end position="155"/>
    </location>
</feature>
<proteinExistence type="predicted"/>